<sequence>MLISVYVTAVLCGLLGLWAAWFAVRGRPVIFKQLLAGGVVEAALVVQGVVALVGVVGGHPLAEPWTYWGYLVTALFLLPVAAVWAMADRTRTSSIALVVVCVAILAMQARMWQVWTA</sequence>
<evidence type="ECO:0000256" key="1">
    <source>
        <dbReference type="SAM" id="Phobius"/>
    </source>
</evidence>
<gene>
    <name evidence="2" type="ORF">GB881_11455</name>
</gene>
<keyword evidence="1" id="KW-0472">Membrane</keyword>
<feature type="transmembrane region" description="Helical" evidence="1">
    <location>
        <begin position="6"/>
        <end position="24"/>
    </location>
</feature>
<keyword evidence="1" id="KW-1133">Transmembrane helix</keyword>
<evidence type="ECO:0008006" key="4">
    <source>
        <dbReference type="Google" id="ProtNLM"/>
    </source>
</evidence>
<feature type="transmembrane region" description="Helical" evidence="1">
    <location>
        <begin position="67"/>
        <end position="87"/>
    </location>
</feature>
<feature type="transmembrane region" description="Helical" evidence="1">
    <location>
        <begin position="36"/>
        <end position="55"/>
    </location>
</feature>
<proteinExistence type="predicted"/>
<keyword evidence="1" id="KW-0812">Transmembrane</keyword>
<protein>
    <recommendedName>
        <fullName evidence="4">Integral membrane protein</fullName>
    </recommendedName>
</protein>
<organism evidence="2 3">
    <name type="scientific">Georgenia subflava</name>
    <dbReference type="NCBI Taxonomy" id="1622177"/>
    <lineage>
        <taxon>Bacteria</taxon>
        <taxon>Bacillati</taxon>
        <taxon>Actinomycetota</taxon>
        <taxon>Actinomycetes</taxon>
        <taxon>Micrococcales</taxon>
        <taxon>Bogoriellaceae</taxon>
        <taxon>Georgenia</taxon>
    </lineage>
</organism>
<feature type="transmembrane region" description="Helical" evidence="1">
    <location>
        <begin position="94"/>
        <end position="115"/>
    </location>
</feature>
<reference evidence="2 3" key="1">
    <citation type="submission" date="2019-10" db="EMBL/GenBank/DDBJ databases">
        <title>Georgenia wutianyii sp. nov. and Georgenia yuyongxinii sp. nov. isolated from plateau pika (Ochotona curzoniae) in the Qinghai-Tibet plateau of China.</title>
        <authorList>
            <person name="Tian Z."/>
        </authorList>
    </citation>
    <scope>NUCLEOTIDE SEQUENCE [LARGE SCALE GENOMIC DNA]</scope>
    <source>
        <strain evidence="2 3">JCM 19765</strain>
    </source>
</reference>
<comment type="caution">
    <text evidence="2">The sequence shown here is derived from an EMBL/GenBank/DDBJ whole genome shotgun (WGS) entry which is preliminary data.</text>
</comment>
<evidence type="ECO:0000313" key="2">
    <source>
        <dbReference type="EMBL" id="MPV37646.1"/>
    </source>
</evidence>
<dbReference type="Proteomes" id="UP000437709">
    <property type="component" value="Unassembled WGS sequence"/>
</dbReference>
<accession>A0A6N7END0</accession>
<dbReference type="AlphaFoldDB" id="A0A6N7END0"/>
<keyword evidence="3" id="KW-1185">Reference proteome</keyword>
<dbReference type="EMBL" id="WHPC01000044">
    <property type="protein sequence ID" value="MPV37646.1"/>
    <property type="molecule type" value="Genomic_DNA"/>
</dbReference>
<name>A0A6N7END0_9MICO</name>
<evidence type="ECO:0000313" key="3">
    <source>
        <dbReference type="Proteomes" id="UP000437709"/>
    </source>
</evidence>
<dbReference type="RefSeq" id="WP_152195493.1">
    <property type="nucleotide sequence ID" value="NZ_VUKD01000003.1"/>
</dbReference>